<dbReference type="PRINTS" id="PR00344">
    <property type="entry name" value="BCTRLSENSOR"/>
</dbReference>
<keyword evidence="3 4" id="KW-0597">Phosphoprotein</keyword>
<dbReference type="SUPFAM" id="SSF47384">
    <property type="entry name" value="Homodimeric domain of signal transducing histidine kinase"/>
    <property type="match status" value="1"/>
</dbReference>
<reference evidence="8" key="1">
    <citation type="journal article" date="2015" name="MBio">
        <title>Genome-Resolved Metagenomic Analysis Reveals Roles for Candidate Phyla and Other Microbial Community Members in Biogeochemical Transformations in Oil Reservoirs.</title>
        <authorList>
            <person name="Hu P."/>
            <person name="Tom L."/>
            <person name="Singh A."/>
            <person name="Thomas B.C."/>
            <person name="Baker B.J."/>
            <person name="Piceno Y.M."/>
            <person name="Andersen G.L."/>
            <person name="Banfield J.F."/>
        </authorList>
    </citation>
    <scope>NUCLEOTIDE SEQUENCE [LARGE SCALE GENOMIC DNA]</scope>
</reference>
<dbReference type="InterPro" id="IPR013783">
    <property type="entry name" value="Ig-like_fold"/>
</dbReference>
<dbReference type="PROSITE" id="PS50110">
    <property type="entry name" value="RESPONSE_REGULATORY"/>
    <property type="match status" value="1"/>
</dbReference>
<dbReference type="InterPro" id="IPR036097">
    <property type="entry name" value="HisK_dim/P_sf"/>
</dbReference>
<evidence type="ECO:0000259" key="6">
    <source>
        <dbReference type="PROSITE" id="PS50110"/>
    </source>
</evidence>
<dbReference type="InterPro" id="IPR003594">
    <property type="entry name" value="HATPase_dom"/>
</dbReference>
<organism evidence="7 8">
    <name type="scientific">Proteiniphilum acetatigenes</name>
    <dbReference type="NCBI Taxonomy" id="294710"/>
    <lineage>
        <taxon>Bacteria</taxon>
        <taxon>Pseudomonadati</taxon>
        <taxon>Bacteroidota</taxon>
        <taxon>Bacteroidia</taxon>
        <taxon>Bacteroidales</taxon>
        <taxon>Dysgonomonadaceae</taxon>
        <taxon>Proteiniphilum</taxon>
    </lineage>
</organism>
<evidence type="ECO:0000259" key="5">
    <source>
        <dbReference type="PROSITE" id="PS50109"/>
    </source>
</evidence>
<protein>
    <recommendedName>
        <fullName evidence="2">histidine kinase</fullName>
        <ecNumber evidence="2">2.7.13.3</ecNumber>
    </recommendedName>
</protein>
<dbReference type="Pfam" id="PF00512">
    <property type="entry name" value="HisKA"/>
    <property type="match status" value="1"/>
</dbReference>
<evidence type="ECO:0000313" key="7">
    <source>
        <dbReference type="EMBL" id="KUK76131.1"/>
    </source>
</evidence>
<gene>
    <name evidence="7" type="ORF">XD92_1344</name>
</gene>
<dbReference type="InterPro" id="IPR004358">
    <property type="entry name" value="Sig_transdc_His_kin-like_C"/>
</dbReference>
<dbReference type="InterPro" id="IPR036890">
    <property type="entry name" value="HATPase_C_sf"/>
</dbReference>
<dbReference type="SMART" id="SM00448">
    <property type="entry name" value="REC"/>
    <property type="match status" value="1"/>
</dbReference>
<dbReference type="SMART" id="SM00387">
    <property type="entry name" value="HATPase_c"/>
    <property type="match status" value="1"/>
</dbReference>
<dbReference type="InterPro" id="IPR001789">
    <property type="entry name" value="Sig_transdc_resp-reg_receiver"/>
</dbReference>
<evidence type="ECO:0000256" key="4">
    <source>
        <dbReference type="PROSITE-ProRule" id="PRU00169"/>
    </source>
</evidence>
<feature type="domain" description="Response regulatory" evidence="6">
    <location>
        <begin position="755"/>
        <end position="850"/>
    </location>
</feature>
<dbReference type="CDD" id="cd17574">
    <property type="entry name" value="REC_OmpR"/>
    <property type="match status" value="1"/>
</dbReference>
<evidence type="ECO:0000256" key="1">
    <source>
        <dbReference type="ARBA" id="ARBA00000085"/>
    </source>
</evidence>
<feature type="non-terminal residue" evidence="7">
    <location>
        <position position="850"/>
    </location>
</feature>
<feature type="modified residue" description="4-aspartylphosphate" evidence="4">
    <location>
        <position position="803"/>
    </location>
</feature>
<dbReference type="InterPro" id="IPR011006">
    <property type="entry name" value="CheY-like_superfamily"/>
</dbReference>
<dbReference type="Pfam" id="PF00072">
    <property type="entry name" value="Response_reg"/>
    <property type="match status" value="1"/>
</dbReference>
<sequence length="850" mass="96636">ASNLWVGTKGGGIFSFTKDEQSGSLQYHQQFTTADGLTSNEVFSLAEGNSGVVWIGTDGSGLNYYDRESRCFQQLQFPPNISFSSVYTILPRPDNVLWVGTSGYGMYRLVIDPSSHPYRVTEYKQYLFREGISSISNNIVYSIIPGGVNHLWIGTRGGGVNRFDLQSGSFEQFRLSESNPGHYGQDDILCLYEDKDGNLWTGTSMGLHRFTWKKDETWEIISYNEESGLPNNTIHGLLMDAGENIWVSTNNGLAKLVPENDSYRIITYFADDGLQNNEFSDGAAYVSPHSNEFFFGGISGFSKFNPLQISQSEFMPHIWMDAFYVDNIESDLSVFLSDKQGSKVLSLSHDIKSFGFSFIPIDYLASGKCEISYMLEGYHSEWVHIGTSNTVVITHLPKGNYMLKVRSSNANKIWGDTLFTLPVVITPPWWDSRSAYLLYAFLLAGTLYLIRKIILYRMELAKDLERKEMEKQKIEEIHQGKLSFFTNIAHEFSNSLTLIYGPCDKLILENRGNYLTRKYLQVIRSNAERMQKLIEQLVEFRKVETGHLQLKPEMVDIPELIRFAMDHFLEILEQKRIACTFTSSREQILWQTDRESIEKIVFNLLSNAVKYTPEDKQIAVKLDIEDELLTLTVTNSGVGIRPENTERLFDRFEVLNQFERNLSSRTGSRHGIGLALCKSIAQVLKGDIAVESDGEQYTTFVVKLPELPVSEHSILQQNSRGSENSETMTDYCLPETVRGKMEPKREWLTNPGEEYILVVEDEPEVRTMISDLLSTNYRVVEASSGKEALELCFTQRPLLVISDILMPEMDGVELLKRIKNSEFTRHIPVILLSSRKSIESQIEGFESGAD</sequence>
<dbReference type="InterPro" id="IPR015943">
    <property type="entry name" value="WD40/YVTN_repeat-like_dom_sf"/>
</dbReference>
<dbReference type="EC" id="2.7.13.3" evidence="2"/>
<feature type="domain" description="Histidine kinase" evidence="5">
    <location>
        <begin position="487"/>
        <end position="708"/>
    </location>
</feature>
<dbReference type="Pfam" id="PF07495">
    <property type="entry name" value="Y_Y_Y"/>
    <property type="match status" value="1"/>
</dbReference>
<proteinExistence type="predicted"/>
<dbReference type="Gene3D" id="2.130.10.10">
    <property type="entry name" value="YVTN repeat-like/Quinoprotein amine dehydrogenase"/>
    <property type="match status" value="1"/>
</dbReference>
<dbReference type="Gene3D" id="2.60.40.10">
    <property type="entry name" value="Immunoglobulins"/>
    <property type="match status" value="1"/>
</dbReference>
<accession>A0A101HG05</accession>
<name>A0A101HG05_9BACT</name>
<dbReference type="SMART" id="SM00388">
    <property type="entry name" value="HisKA"/>
    <property type="match status" value="1"/>
</dbReference>
<evidence type="ECO:0000256" key="3">
    <source>
        <dbReference type="ARBA" id="ARBA00022553"/>
    </source>
</evidence>
<dbReference type="CDD" id="cd00082">
    <property type="entry name" value="HisKA"/>
    <property type="match status" value="1"/>
</dbReference>
<dbReference type="InterPro" id="IPR005467">
    <property type="entry name" value="His_kinase_dom"/>
</dbReference>
<feature type="non-terminal residue" evidence="7">
    <location>
        <position position="1"/>
    </location>
</feature>
<dbReference type="SUPFAM" id="SSF63829">
    <property type="entry name" value="Calcium-dependent phosphotriesterase"/>
    <property type="match status" value="1"/>
</dbReference>
<dbReference type="SUPFAM" id="SSF55874">
    <property type="entry name" value="ATPase domain of HSP90 chaperone/DNA topoisomerase II/histidine kinase"/>
    <property type="match status" value="1"/>
</dbReference>
<dbReference type="Proteomes" id="UP000053860">
    <property type="component" value="Unassembled WGS sequence"/>
</dbReference>
<dbReference type="EMBL" id="LGGN01000300">
    <property type="protein sequence ID" value="KUK76131.1"/>
    <property type="molecule type" value="Genomic_DNA"/>
</dbReference>
<comment type="caution">
    <text evidence="7">The sequence shown here is derived from an EMBL/GenBank/DDBJ whole genome shotgun (WGS) entry which is preliminary data.</text>
</comment>
<evidence type="ECO:0000256" key="2">
    <source>
        <dbReference type="ARBA" id="ARBA00012438"/>
    </source>
</evidence>
<dbReference type="Gene3D" id="3.40.50.2300">
    <property type="match status" value="1"/>
</dbReference>
<dbReference type="InterPro" id="IPR003661">
    <property type="entry name" value="HisK_dim/P_dom"/>
</dbReference>
<dbReference type="AlphaFoldDB" id="A0A101HG05"/>
<dbReference type="Gene3D" id="3.30.565.10">
    <property type="entry name" value="Histidine kinase-like ATPase, C-terminal domain"/>
    <property type="match status" value="1"/>
</dbReference>
<dbReference type="PROSITE" id="PS50109">
    <property type="entry name" value="HIS_KIN"/>
    <property type="match status" value="1"/>
</dbReference>
<dbReference type="Pfam" id="PF07494">
    <property type="entry name" value="Reg_prop"/>
    <property type="match status" value="3"/>
</dbReference>
<dbReference type="SUPFAM" id="SSF52172">
    <property type="entry name" value="CheY-like"/>
    <property type="match status" value="1"/>
</dbReference>
<dbReference type="InterPro" id="IPR011110">
    <property type="entry name" value="Reg_prop"/>
</dbReference>
<evidence type="ECO:0000313" key="8">
    <source>
        <dbReference type="Proteomes" id="UP000053860"/>
    </source>
</evidence>
<comment type="catalytic activity">
    <reaction evidence="1">
        <text>ATP + protein L-histidine = ADP + protein N-phospho-L-histidine.</text>
        <dbReference type="EC" id="2.7.13.3"/>
    </reaction>
</comment>
<dbReference type="GO" id="GO:0000155">
    <property type="term" value="F:phosphorelay sensor kinase activity"/>
    <property type="evidence" value="ECO:0007669"/>
    <property type="project" value="InterPro"/>
</dbReference>
<dbReference type="InterPro" id="IPR011123">
    <property type="entry name" value="Y_Y_Y"/>
</dbReference>
<dbReference type="PANTHER" id="PTHR43547:SF2">
    <property type="entry name" value="HYBRID SIGNAL TRANSDUCTION HISTIDINE KINASE C"/>
    <property type="match status" value="1"/>
</dbReference>
<dbReference type="Pfam" id="PF02518">
    <property type="entry name" value="HATPase_c"/>
    <property type="match status" value="1"/>
</dbReference>
<dbReference type="PANTHER" id="PTHR43547">
    <property type="entry name" value="TWO-COMPONENT HISTIDINE KINASE"/>
    <property type="match status" value="1"/>
</dbReference>
<dbReference type="Gene3D" id="1.10.287.130">
    <property type="match status" value="1"/>
</dbReference>